<dbReference type="Gene3D" id="1.20.1260.10">
    <property type="match status" value="1"/>
</dbReference>
<dbReference type="SUPFAM" id="SSF53300">
    <property type="entry name" value="vWA-like"/>
    <property type="match status" value="1"/>
</dbReference>
<dbReference type="InterPro" id="IPR009040">
    <property type="entry name" value="Ferritin-like_diiron"/>
</dbReference>
<dbReference type="PROSITE" id="PS50234">
    <property type="entry name" value="VWFA"/>
    <property type="match status" value="1"/>
</dbReference>
<dbReference type="AlphaFoldDB" id="A0A8J1TBQ7"/>
<dbReference type="InterPro" id="IPR009078">
    <property type="entry name" value="Ferritin-like_SF"/>
</dbReference>
<dbReference type="EMBL" id="CAIIXF020000011">
    <property type="protein sequence ID" value="CAH1799670.1"/>
    <property type="molecule type" value="Genomic_DNA"/>
</dbReference>
<dbReference type="Pfam" id="PF00210">
    <property type="entry name" value="Ferritin"/>
    <property type="match status" value="1"/>
</dbReference>
<dbReference type="Proteomes" id="UP000749559">
    <property type="component" value="Unassembled WGS sequence"/>
</dbReference>
<organism evidence="1 2">
    <name type="scientific">Owenia fusiformis</name>
    <name type="common">Polychaete worm</name>
    <dbReference type="NCBI Taxonomy" id="6347"/>
    <lineage>
        <taxon>Eukaryota</taxon>
        <taxon>Metazoa</taxon>
        <taxon>Spiralia</taxon>
        <taxon>Lophotrochozoa</taxon>
        <taxon>Annelida</taxon>
        <taxon>Polychaeta</taxon>
        <taxon>Sedentaria</taxon>
        <taxon>Canalipalpata</taxon>
        <taxon>Sabellida</taxon>
        <taxon>Oweniida</taxon>
        <taxon>Oweniidae</taxon>
        <taxon>Owenia</taxon>
    </lineage>
</organism>
<protein>
    <recommendedName>
        <fullName evidence="3">VWFA domain-containing protein</fullName>
    </recommendedName>
</protein>
<dbReference type="InterPro" id="IPR036465">
    <property type="entry name" value="vWFA_dom_sf"/>
</dbReference>
<comment type="caution">
    <text evidence="1">The sequence shown here is derived from an EMBL/GenBank/DDBJ whole genome shotgun (WGS) entry which is preliminary data.</text>
</comment>
<dbReference type="OrthoDB" id="186462at2759"/>
<evidence type="ECO:0000313" key="1">
    <source>
        <dbReference type="EMBL" id="CAH1799670.1"/>
    </source>
</evidence>
<sequence length="548" mass="62378">MDNSILVVGFLLVCCVSICGSSRYERPEDTEDVVIFGDDTDCHKPLRCPRDLVFAIDISCFVSNRSKKLIRSFVRELTARLYIDPGAYGTRVGFVVYSNSYYHRMYFEEATDNFELRNVIRYMELNQPDLCFRRTDLVLNSIRHRYFNIEQGDRVGNEFANTIILITSGATWPSAYSRQAIIEAEELKKIGAEILVLGFLEPDTNTTASPTTAAPTNDTTNYTSPPTTSAYPTTTEVFRTEEQIRAMDEWEQLASNPFSKYRFFVEDLEKYVTLVNPVMKVMCDTYKSCTSDKIPCAPERLCCGCDYMFVEPGLDRTMMWPFLAVLMGKCLDEGCIRNPGSNCKVTREPPIPPCLSSALLDHALVELTNVQIVQGYSYVGIAYRFFETDLELDGFYGMFQAAANYKSQNFAKLTEFQIKRGVSATFLNLRLPHDLRIHNGIEALYIAMDIEKSLYENIEEVIDLSNRNKDAQLATFMKTTMLPGAIKATKEIGEYIAQYHLLGPDIGQYILNRILRENYPVTKMTLFGTPKPIKSPLITKYNDHKSEL</sequence>
<reference evidence="1" key="1">
    <citation type="submission" date="2022-03" db="EMBL/GenBank/DDBJ databases">
        <authorList>
            <person name="Martin C."/>
        </authorList>
    </citation>
    <scope>NUCLEOTIDE SEQUENCE</scope>
</reference>
<gene>
    <name evidence="1" type="ORF">OFUS_LOCUS23652</name>
</gene>
<dbReference type="PROSITE" id="PS50905">
    <property type="entry name" value="FERRITIN_LIKE"/>
    <property type="match status" value="1"/>
</dbReference>
<evidence type="ECO:0008006" key="3">
    <source>
        <dbReference type="Google" id="ProtNLM"/>
    </source>
</evidence>
<proteinExistence type="predicted"/>
<accession>A0A8J1TBQ7</accession>
<dbReference type="Gene3D" id="3.40.50.410">
    <property type="entry name" value="von Willebrand factor, type A domain"/>
    <property type="match status" value="1"/>
</dbReference>
<dbReference type="InterPro" id="IPR002035">
    <property type="entry name" value="VWF_A"/>
</dbReference>
<dbReference type="PANTHER" id="PTHR24020">
    <property type="entry name" value="COLLAGEN ALPHA"/>
    <property type="match status" value="1"/>
</dbReference>
<evidence type="ECO:0000313" key="2">
    <source>
        <dbReference type="Proteomes" id="UP000749559"/>
    </source>
</evidence>
<dbReference type="InterPro" id="IPR012347">
    <property type="entry name" value="Ferritin-like"/>
</dbReference>
<dbReference type="InterPro" id="IPR050525">
    <property type="entry name" value="ECM_Assembly_Org"/>
</dbReference>
<name>A0A8J1TBQ7_OWEFU</name>
<keyword evidence="2" id="KW-1185">Reference proteome</keyword>
<dbReference type="GO" id="GO:0008199">
    <property type="term" value="F:ferric iron binding"/>
    <property type="evidence" value="ECO:0007669"/>
    <property type="project" value="InterPro"/>
</dbReference>
<dbReference type="SUPFAM" id="SSF47240">
    <property type="entry name" value="Ferritin-like"/>
    <property type="match status" value="1"/>
</dbReference>
<dbReference type="InterPro" id="IPR008331">
    <property type="entry name" value="Ferritin_DPS_dom"/>
</dbReference>
<dbReference type="Pfam" id="PF00092">
    <property type="entry name" value="VWA"/>
    <property type="match status" value="1"/>
</dbReference>
<dbReference type="SMART" id="SM00327">
    <property type="entry name" value="VWA"/>
    <property type="match status" value="1"/>
</dbReference>